<reference evidence="1 2" key="1">
    <citation type="submission" date="2022-06" db="EMBL/GenBank/DDBJ databases">
        <title>Genomic Encyclopedia of Archaeal and Bacterial Type Strains, Phase II (KMG-II): from individual species to whole genera.</title>
        <authorList>
            <person name="Goeker M."/>
        </authorList>
    </citation>
    <scope>NUCLEOTIDE SEQUENCE [LARGE SCALE GENOMIC DNA]</scope>
    <source>
        <strain evidence="1 2">DSM 40477</strain>
    </source>
</reference>
<gene>
    <name evidence="1" type="ORF">LX15_000031</name>
</gene>
<comment type="caution">
    <text evidence="1">The sequence shown here is derived from an EMBL/GenBank/DDBJ whole genome shotgun (WGS) entry which is preliminary data.</text>
</comment>
<evidence type="ECO:0000313" key="2">
    <source>
        <dbReference type="Proteomes" id="UP001205311"/>
    </source>
</evidence>
<keyword evidence="2" id="KW-1185">Reference proteome</keyword>
<dbReference type="Proteomes" id="UP001205311">
    <property type="component" value="Unassembled WGS sequence"/>
</dbReference>
<organism evidence="1 2">
    <name type="scientific">Streptoalloteichus tenebrarius (strain ATCC 17920 / DSM 40477 / JCM 4838 / CBS 697.72 / NBRC 16177 / NCIMB 11028 / NRRL B-12390 / A12253. 1 / ISP 5477)</name>
    <name type="common">Streptomyces tenebrarius</name>
    <dbReference type="NCBI Taxonomy" id="1933"/>
    <lineage>
        <taxon>Bacteria</taxon>
        <taxon>Bacillati</taxon>
        <taxon>Actinomycetota</taxon>
        <taxon>Actinomycetes</taxon>
        <taxon>Pseudonocardiales</taxon>
        <taxon>Pseudonocardiaceae</taxon>
        <taxon>Streptoalloteichus</taxon>
    </lineage>
</organism>
<accession>A0ABT1HLG4</accession>
<evidence type="ECO:0000313" key="1">
    <source>
        <dbReference type="EMBL" id="MCP2256348.1"/>
    </source>
</evidence>
<dbReference type="EMBL" id="JAMTCP010000001">
    <property type="protein sequence ID" value="MCP2256348.1"/>
    <property type="molecule type" value="Genomic_DNA"/>
</dbReference>
<proteinExistence type="predicted"/>
<sequence>MLPFRTACHRCRRFVATFEVNEGTGKLTRSYQHLVGDGRVLRRVHHPDSFDTGEEDEAVLEEECPQCGGTGWLDGFIPPV</sequence>
<protein>
    <submittedName>
        <fullName evidence="1">Uncharacterized protein</fullName>
    </submittedName>
</protein>
<name>A0ABT1HLG4_STRSD</name>